<organism evidence="1 2">
    <name type="scientific">Euplotes crassus</name>
    <dbReference type="NCBI Taxonomy" id="5936"/>
    <lineage>
        <taxon>Eukaryota</taxon>
        <taxon>Sar</taxon>
        <taxon>Alveolata</taxon>
        <taxon>Ciliophora</taxon>
        <taxon>Intramacronucleata</taxon>
        <taxon>Spirotrichea</taxon>
        <taxon>Hypotrichia</taxon>
        <taxon>Euplotida</taxon>
        <taxon>Euplotidae</taxon>
        <taxon>Moneuplotes</taxon>
    </lineage>
</organism>
<accession>A0AAD1U6P6</accession>
<protein>
    <submittedName>
        <fullName evidence="1">Uncharacterized protein</fullName>
    </submittedName>
</protein>
<evidence type="ECO:0000313" key="1">
    <source>
        <dbReference type="EMBL" id="CAI2362375.1"/>
    </source>
</evidence>
<comment type="caution">
    <text evidence="1">The sequence shown here is derived from an EMBL/GenBank/DDBJ whole genome shotgun (WGS) entry which is preliminary data.</text>
</comment>
<dbReference type="Proteomes" id="UP001295684">
    <property type="component" value="Unassembled WGS sequence"/>
</dbReference>
<reference evidence="1" key="1">
    <citation type="submission" date="2023-07" db="EMBL/GenBank/DDBJ databases">
        <authorList>
            <consortium name="AG Swart"/>
            <person name="Singh M."/>
            <person name="Singh A."/>
            <person name="Seah K."/>
            <person name="Emmerich C."/>
        </authorList>
    </citation>
    <scope>NUCLEOTIDE SEQUENCE</scope>
    <source>
        <strain evidence="1">DP1</strain>
    </source>
</reference>
<keyword evidence="2" id="KW-1185">Reference proteome</keyword>
<name>A0AAD1U6P6_EUPCR</name>
<dbReference type="AlphaFoldDB" id="A0AAD1U6P6"/>
<gene>
    <name evidence="1" type="ORF">ECRASSUSDP1_LOCUS3697</name>
</gene>
<proteinExistence type="predicted"/>
<dbReference type="EMBL" id="CAMPGE010003540">
    <property type="protein sequence ID" value="CAI2362375.1"/>
    <property type="molecule type" value="Genomic_DNA"/>
</dbReference>
<sequence length="213" mass="24709">MEPASGSETLDPQKLVTSLSRKLYGIRPASHMRLSRDKVRDSSASLPQISKTMLKNYLTKSKNVGVSKKLKIIKLYEHSTKGTLLVPIRRNRRRNHKITVINPSTKINSTFVTSQEVHQMRRRVKDQETSPKAMLPNVSNFLFPNAPSSQELEEMYGKKNPKQRRSAYLDYRRSSELPDQIPTYFKHDGRRVSKKFREIGKIYKLKHISKTRV</sequence>
<evidence type="ECO:0000313" key="2">
    <source>
        <dbReference type="Proteomes" id="UP001295684"/>
    </source>
</evidence>